<feature type="domain" description="ERAP1-like C-terminal" evidence="32">
    <location>
        <begin position="569"/>
        <end position="883"/>
    </location>
</feature>
<evidence type="ECO:0000256" key="7">
    <source>
        <dbReference type="ARBA" id="ARBA00012564"/>
    </source>
</evidence>
<reference evidence="35" key="1">
    <citation type="submission" date="2025-08" db="UniProtKB">
        <authorList>
            <consortium name="RefSeq"/>
        </authorList>
    </citation>
    <scope>IDENTIFICATION</scope>
    <source>
        <tissue evidence="35">Whole body</tissue>
    </source>
</reference>
<dbReference type="Gene3D" id="1.10.390.10">
    <property type="entry name" value="Neutral Protease Domain 2"/>
    <property type="match status" value="3"/>
</dbReference>
<dbReference type="Gene3D" id="2.60.40.1910">
    <property type="match status" value="3"/>
</dbReference>
<evidence type="ECO:0000256" key="25">
    <source>
        <dbReference type="ARBA" id="ARBA00023180"/>
    </source>
</evidence>
<keyword evidence="20" id="KW-0735">Signal-anchor</keyword>
<evidence type="ECO:0000256" key="22">
    <source>
        <dbReference type="ARBA" id="ARBA00023049"/>
    </source>
</evidence>
<evidence type="ECO:0000256" key="16">
    <source>
        <dbReference type="ARBA" id="ARBA00022729"/>
    </source>
</evidence>
<dbReference type="FunFam" id="2.60.40.1910:FF:000008">
    <property type="entry name" value="Aminopeptidase"/>
    <property type="match status" value="2"/>
</dbReference>
<evidence type="ECO:0000256" key="1">
    <source>
        <dbReference type="ARBA" id="ARBA00000098"/>
    </source>
</evidence>
<accession>A0AAJ7JG50</accession>
<dbReference type="Pfam" id="PF11838">
    <property type="entry name" value="ERAP1_C"/>
    <property type="match status" value="3"/>
</dbReference>
<dbReference type="InterPro" id="IPR045357">
    <property type="entry name" value="Aminopeptidase_N-like_N"/>
</dbReference>
<feature type="binding site" evidence="28">
    <location>
        <position position="339"/>
    </location>
    <ligand>
        <name>Zn(2+)</name>
        <dbReference type="ChEBI" id="CHEBI:29105"/>
        <note>catalytic</note>
    </ligand>
</feature>
<dbReference type="SUPFAM" id="SSF63737">
    <property type="entry name" value="Leukotriene A4 hydrolase N-terminal domain"/>
    <property type="match status" value="3"/>
</dbReference>
<evidence type="ECO:0000256" key="5">
    <source>
        <dbReference type="ARBA" id="ARBA00010136"/>
    </source>
</evidence>
<evidence type="ECO:0000256" key="9">
    <source>
        <dbReference type="ARBA" id="ARBA00015611"/>
    </source>
</evidence>
<evidence type="ECO:0000256" key="12">
    <source>
        <dbReference type="ARBA" id="ARBA00022622"/>
    </source>
</evidence>
<dbReference type="Pfam" id="PF17900">
    <property type="entry name" value="Peptidase_M1_N"/>
    <property type="match status" value="3"/>
</dbReference>
<comment type="subcellular location">
    <subcellularLocation>
        <location evidence="4">Cell membrane</location>
        <topology evidence="4">Lipid-anchor</topology>
        <topology evidence="4">GPI-anchor</topology>
    </subcellularLocation>
    <subcellularLocation>
        <location evidence="3">Cell membrane</location>
        <topology evidence="3">Single-pass type II membrane protein</topology>
    </subcellularLocation>
</comment>
<proteinExistence type="inferred from homology"/>
<dbReference type="SUPFAM" id="SSF55486">
    <property type="entry name" value="Metalloproteases ('zincins'), catalytic domain"/>
    <property type="match status" value="3"/>
</dbReference>
<evidence type="ECO:0000256" key="28">
    <source>
        <dbReference type="PIRSR" id="PIRSR634016-3"/>
    </source>
</evidence>
<dbReference type="GO" id="GO:0006508">
    <property type="term" value="P:proteolysis"/>
    <property type="evidence" value="ECO:0007669"/>
    <property type="project" value="UniProtKB-KW"/>
</dbReference>
<name>A0AAJ7JG50_9HYME</name>
<dbReference type="GO" id="GO:0005615">
    <property type="term" value="C:extracellular space"/>
    <property type="evidence" value="ECO:0007669"/>
    <property type="project" value="TreeGrafter"/>
</dbReference>
<dbReference type="GO" id="GO:0005737">
    <property type="term" value="C:cytoplasm"/>
    <property type="evidence" value="ECO:0007669"/>
    <property type="project" value="TreeGrafter"/>
</dbReference>
<feature type="domain" description="Peptidase M1 membrane alanine aminopeptidase" evidence="31">
    <location>
        <begin position="1969"/>
        <end position="2187"/>
    </location>
</feature>
<feature type="signal peptide" evidence="30">
    <location>
        <begin position="1"/>
        <end position="23"/>
    </location>
</feature>
<dbReference type="KEGG" id="ccal:108632518"/>
<keyword evidence="18 28" id="KW-0862">Zinc</keyword>
<evidence type="ECO:0000259" key="33">
    <source>
        <dbReference type="Pfam" id="PF17900"/>
    </source>
</evidence>
<dbReference type="GO" id="GO:0005886">
    <property type="term" value="C:plasma membrane"/>
    <property type="evidence" value="ECO:0007669"/>
    <property type="project" value="UniProtKB-SubCell"/>
</dbReference>
<keyword evidence="16 30" id="KW-0732">Signal</keyword>
<evidence type="ECO:0000256" key="14">
    <source>
        <dbReference type="ARBA" id="ARBA00022692"/>
    </source>
</evidence>
<dbReference type="CDD" id="cd09601">
    <property type="entry name" value="M1_APN-Q_like"/>
    <property type="match status" value="3"/>
</dbReference>
<keyword evidence="25" id="KW-0325">Glycoprotein</keyword>
<dbReference type="GO" id="GO:0016285">
    <property type="term" value="F:alanyl aminopeptidase activity"/>
    <property type="evidence" value="ECO:0007669"/>
    <property type="project" value="UniProtKB-EC"/>
</dbReference>
<dbReference type="Proteomes" id="UP000694925">
    <property type="component" value="Unplaced"/>
</dbReference>
<dbReference type="RefSeq" id="XP_017892658.2">
    <property type="nucleotide sequence ID" value="XM_018037169.2"/>
</dbReference>
<evidence type="ECO:0000256" key="27">
    <source>
        <dbReference type="PIRSR" id="PIRSR634016-1"/>
    </source>
</evidence>
<feature type="domain" description="Peptidase M1 membrane alanine aminopeptidase" evidence="31">
    <location>
        <begin position="1095"/>
        <end position="1316"/>
    </location>
</feature>
<feature type="domain" description="Peptidase M1 membrane alanine aminopeptidase" evidence="31">
    <location>
        <begin position="267"/>
        <end position="489"/>
    </location>
</feature>
<evidence type="ECO:0000256" key="23">
    <source>
        <dbReference type="ARBA" id="ARBA00023136"/>
    </source>
</evidence>
<comment type="subunit">
    <text evidence="6">Homodimer; disulfide-linked.</text>
</comment>
<dbReference type="PANTHER" id="PTHR11533">
    <property type="entry name" value="PROTEASE M1 ZINC METALLOPROTEASE"/>
    <property type="match status" value="1"/>
</dbReference>
<dbReference type="Pfam" id="PF01433">
    <property type="entry name" value="Peptidase_M1"/>
    <property type="match status" value="3"/>
</dbReference>
<feature type="site" description="Transition state stabilizer" evidence="29">
    <location>
        <position position="425"/>
    </location>
</feature>
<dbReference type="FunFam" id="2.60.40.1730:FF:000012">
    <property type="entry name" value="Aminopeptidase N"/>
    <property type="match status" value="2"/>
</dbReference>
<feature type="binding site" evidence="28">
    <location>
        <position position="362"/>
    </location>
    <ligand>
        <name>Zn(2+)</name>
        <dbReference type="ChEBI" id="CHEBI:29105"/>
        <note>catalytic</note>
    </ligand>
</feature>
<feature type="active site" description="Proton acceptor" evidence="27">
    <location>
        <position position="340"/>
    </location>
</feature>
<evidence type="ECO:0000256" key="29">
    <source>
        <dbReference type="PIRSR" id="PIRSR634016-4"/>
    </source>
</evidence>
<keyword evidence="12" id="KW-0336">GPI-anchor</keyword>
<dbReference type="FunFam" id="1.10.390.10:FF:000019">
    <property type="entry name" value="Aminopeptidase"/>
    <property type="match status" value="3"/>
</dbReference>
<keyword evidence="22" id="KW-0482">Metalloprotease</keyword>
<dbReference type="InterPro" id="IPR027268">
    <property type="entry name" value="Peptidase_M4/M1_CTD_sf"/>
</dbReference>
<dbReference type="InterPro" id="IPR014782">
    <property type="entry name" value="Peptidase_M1_dom"/>
</dbReference>
<evidence type="ECO:0000256" key="26">
    <source>
        <dbReference type="ARBA" id="ARBA00023288"/>
    </source>
</evidence>
<feature type="domain" description="ERAP1-like C-terminal" evidence="32">
    <location>
        <begin position="1392"/>
        <end position="1690"/>
    </location>
</feature>
<keyword evidence="26" id="KW-0449">Lipoprotein</keyword>
<dbReference type="GO" id="GO:0098552">
    <property type="term" value="C:side of membrane"/>
    <property type="evidence" value="ECO:0007669"/>
    <property type="project" value="UniProtKB-KW"/>
</dbReference>
<dbReference type="Gene3D" id="2.60.40.1730">
    <property type="entry name" value="tricorn interacting facor f3 domain"/>
    <property type="match status" value="3"/>
</dbReference>
<keyword evidence="21" id="KW-1133">Transmembrane helix</keyword>
<keyword evidence="10 35" id="KW-0031">Aminopeptidase</keyword>
<evidence type="ECO:0000256" key="6">
    <source>
        <dbReference type="ARBA" id="ARBA00011748"/>
    </source>
</evidence>
<dbReference type="GeneID" id="108632518"/>
<feature type="domain" description="Aminopeptidase N-like N-terminal" evidence="33">
    <location>
        <begin position="928"/>
        <end position="1042"/>
    </location>
</feature>
<feature type="domain" description="ERAP1-like C-terminal" evidence="32">
    <location>
        <begin position="2266"/>
        <end position="2571"/>
    </location>
</feature>
<feature type="domain" description="Aminopeptidase N-like N-terminal" evidence="33">
    <location>
        <begin position="1748"/>
        <end position="1937"/>
    </location>
</feature>
<keyword evidence="34" id="KW-1185">Reference proteome</keyword>
<keyword evidence="19" id="KW-0106">Calcium</keyword>
<evidence type="ECO:0000256" key="20">
    <source>
        <dbReference type="ARBA" id="ARBA00022968"/>
    </source>
</evidence>
<evidence type="ECO:0000256" key="4">
    <source>
        <dbReference type="ARBA" id="ARBA00004609"/>
    </source>
</evidence>
<sequence length="2636" mass="303971">MTLLREQFSTIIFLLLFAGYQTASHLNEDGDSYIQDEPLLSDYRLPKTIIPNRYEILLRPKLEGNFEFKGTVQIEARVNIATDTITLHSGQLTINNTIVSDIKNVNPVKIESTDYNNVTEKYAIKLGELLKVGTNIKIVLVYTGKLRDDMIGFYKSSYIDSNGKIRWLASTQFQTTHARHAFPCFDEPSFKARFIIRILRPAGYNTISNMPLNRTVNVNSTEYWDEYQESIPMSTYLVAFIVSDFKSTERGTTSVWARPNALPQSTYALDIGERSVKHLSQRFNQSYQISKLDMAAVPDFSAGAMENWGLITYRESRMLYDSELTSDAAKQTIASVIVHEVTHMWFGNQVTPEWWSYLWLSEAFARYFQYFGTAMVEPTWKMEDQFIVEQQHTAYASDGVETSQPMTREVLNSSQVSQVGDTITYNKGACIVRMMNLIFGPEVFDAGLHNYLANTDKVGRPEDLWKELQNEINRRRNETWTVKDVMTPWTEQPGYPVLDVNVENKTIIYKQKRFLLRNLKSTSTNKTWWIPLTWANKENPNFDNVNPDNVYWITKSTGRIDLADKPLDWIIFNVQSSGFYRVNYDNASWYRIINALNSDEYQKIHVLNRAALVDDLFNLARADLLSYVTALDGVKYLTLETNYLPFKAAFSALTYLDQRFSGNEEYYQHLKDFILILIDNIYKQLGFTDQNTDDRLTVLLRGELNKLACNYGHKECINTFTSMFQQWKQKNTPIKPNYHSVAYCMGVKYGKEEDWEFLWKQYFNSNSATHQETILRALGCTENAKLLERYLSYALKDFEETRIRKQDISTVYSAVYGSSKLGAEFVLNYVEKHYDEMVEFYDGTGTITSTLSSASQRFSTQELVNKFELLINVRKLDSLKDSLDIAKYELKRFNNFAKDVVQWVIDYNQNHGNQDRNTEYRLPGTVQPRSYSILVATDVNEADHFTFTGTVNIDAVVINNTQAITLHSSGLTHENISVLVNSVKVGVSVKVVDVYDFLVLQLDKQLTKGQILTIDIAFKGQLNEEEMRGFYRSWYIDGEGKKRNEKVKYIFQQTPKMSSYLVVLVVSEFEKQSENSPNEIYGVWARANAIENAKYALSVMKPLVNFYENITGIKYQLPKLDMVALPDFVSGAMENWGLLTYKERNVLFNSGLSTTASEQSIINVISHEIAHQWFGDLVSPLWWKYLWLNEGFARYFQYFGTDSIRNDWSLESQFVVEQVHSAFEADSGRNSHPMTHDVYSPTEIRGIFDTISYGKAGSVIRMIGKILGRDKFYTALGNYLKNREYDAATPEDLFNALQKVADAGLKDSIHAIMNSWTTQAGYPVVDVTRHQPNLTLQQRRFFLRSDQMSSKELWYIPITWTKLEDANFNEIKVQYWLKDSEVNLTLPSNDVYLLNLQQTGYYRINYDLDTWEQIIQFLKSDRYSTIHEINRAALIDDLLNLGRAGAVSYSIVLPATQYLINETNYFPWRAFFNGLSYLHKQFEGKEGYTAFLRYTEALLTPVYKNLGFEDKDNDTHVTKLFRSHVRSWACKLNLLDCKNTALAYFVARNSTVVGIPPNILAVSYCAYVANRTKDNDESNWKNLWNDFSGSNFAAQKSIILQSYACSTNERFLNDLLTKAITKDSGIRFEDSSGVFTSVINAGPHGVKLVIEFIKTNYDKMVAYYKQVSNVVSIVNTVGKNVYSNELYELYLELVNELTSRLSTENWKSNKNAVEYELNWAKRNIPKIFSWLEQYYSSTDYRLPRLFTPLKYDIFLTPKLTEASFAGKVQIELKRSANYLSHIVLHAHKLNITGVHVYESSNSTKGSELSINRRALIKVTQMYWIFLNNFVKSDQIIVELNYTGTLNDNMQGFYRSYYFTRDKQVRWLATTQFEPTYARQAFPCLDEPSLKAIFEIHIERPKNYKALSNMPVASTDRSTIPNYELDHFEKTFKMSTYLVAFAVTDFEVVRPGYDRINVWGRPDIASKGDYAQTIATQVLEYLHQETGHAYSLPKLDLIGIPDFQSGAMENWGLITFREYGLFYDGKVTTTKYTDYIITIIAHELAHTSFGNLVTCDWWEYIWLNEGFAEYMQWRFAHLFKPSFGFDDLFVVDELQPALLFDGSSSTHPMTNPVSKPSEIKQAFDTVTYGKGSSVIRMIYKSLNPKVFQKAINKYLDKHQYSTATPKDLWESFDTVIKEEMSDSIMNNMSIATLMDGWTNKKGYPIVFATMNGTLILEQKNLTGDNSGDFWIPITLTTASKRNFENTLPTIWLSKDPEIQQIDKSSDWFIVNVQQSGYYRVNYDKQSWSRLIDALNKHNHSSIHVTNRAQIIDDLLNLARADLVSYDIALKGSLYLKNEMEYLPWKAFFNGINFIIQRLQGQAGLQLVKNYITHLAEKLYRELDFVDNDMDEHLDRLSRDLILTWMCKLDHESCVNQAMNLFNEWRRTMKNNISPNARPAVYCTAVRDNNTNWNFLWEQYLSTNLASEQRIMLDALGCARNESSLKSYVSASLRKVVEPGIRKQDVNTAFASIYNSGEAGVNFLINFIVKEYKQLHDYYGDWDSVGDLISKVASRISTYDQQTKLNELRDDKNVGSMVKSALAVAHNNLEWSEKHLTQIIKWIKDQQDSKSAGTTTVVNTLSTISLTVFSIMVYAFSQ</sequence>
<keyword evidence="24" id="KW-1015">Disulfide bond</keyword>
<evidence type="ECO:0000256" key="21">
    <source>
        <dbReference type="ARBA" id="ARBA00022989"/>
    </source>
</evidence>
<comment type="catalytic activity">
    <reaction evidence="2">
        <text>Release of N-terminal glutamate (and to a lesser extent aspartate) from a peptide.</text>
        <dbReference type="EC" id="3.4.11.7"/>
    </reaction>
</comment>
<dbReference type="GO" id="GO:0004230">
    <property type="term" value="F:glutamyl aminopeptidase activity"/>
    <property type="evidence" value="ECO:0007669"/>
    <property type="project" value="UniProtKB-EC"/>
</dbReference>
<evidence type="ECO:0000313" key="34">
    <source>
        <dbReference type="Proteomes" id="UP000694925"/>
    </source>
</evidence>
<evidence type="ECO:0000259" key="31">
    <source>
        <dbReference type="Pfam" id="PF01433"/>
    </source>
</evidence>
<evidence type="ECO:0000256" key="3">
    <source>
        <dbReference type="ARBA" id="ARBA00004401"/>
    </source>
</evidence>
<evidence type="ECO:0000256" key="10">
    <source>
        <dbReference type="ARBA" id="ARBA00022438"/>
    </source>
</evidence>
<evidence type="ECO:0000256" key="19">
    <source>
        <dbReference type="ARBA" id="ARBA00022837"/>
    </source>
</evidence>
<dbReference type="PANTHER" id="PTHR11533:SF276">
    <property type="entry name" value="GLUTAMYL AMINOPEPTIDASE"/>
    <property type="match status" value="1"/>
</dbReference>
<evidence type="ECO:0000313" key="35">
    <source>
        <dbReference type="RefSeq" id="XP_017892658.2"/>
    </source>
</evidence>
<protein>
    <recommendedName>
        <fullName evidence="9">Aminopeptidase N</fullName>
        <ecNumber evidence="7">3.4.11.2</ecNumber>
        <ecNumber evidence="8">3.4.11.7</ecNumber>
    </recommendedName>
</protein>
<keyword evidence="14" id="KW-0812">Transmembrane</keyword>
<dbReference type="InterPro" id="IPR042097">
    <property type="entry name" value="Aminopeptidase_N-like_N_sf"/>
</dbReference>
<dbReference type="InterPro" id="IPR034016">
    <property type="entry name" value="M1_APN-typ"/>
</dbReference>
<evidence type="ECO:0000256" key="17">
    <source>
        <dbReference type="ARBA" id="ARBA00022801"/>
    </source>
</evidence>
<dbReference type="EC" id="3.4.11.7" evidence="8"/>
<comment type="similarity">
    <text evidence="5">Belongs to the peptidase M1 family.</text>
</comment>
<organism evidence="34 35">
    <name type="scientific">Ceratina calcarata</name>
    <dbReference type="NCBI Taxonomy" id="156304"/>
    <lineage>
        <taxon>Eukaryota</taxon>
        <taxon>Metazoa</taxon>
        <taxon>Ecdysozoa</taxon>
        <taxon>Arthropoda</taxon>
        <taxon>Hexapoda</taxon>
        <taxon>Insecta</taxon>
        <taxon>Pterygota</taxon>
        <taxon>Neoptera</taxon>
        <taxon>Endopterygota</taxon>
        <taxon>Hymenoptera</taxon>
        <taxon>Apocrita</taxon>
        <taxon>Aculeata</taxon>
        <taxon>Apoidea</taxon>
        <taxon>Anthophila</taxon>
        <taxon>Apidae</taxon>
        <taxon>Ceratina</taxon>
        <taxon>Zadontomerus</taxon>
    </lineage>
</organism>
<evidence type="ECO:0000259" key="32">
    <source>
        <dbReference type="Pfam" id="PF11838"/>
    </source>
</evidence>
<evidence type="ECO:0000256" key="24">
    <source>
        <dbReference type="ARBA" id="ARBA00023157"/>
    </source>
</evidence>
<dbReference type="GO" id="GO:0008270">
    <property type="term" value="F:zinc ion binding"/>
    <property type="evidence" value="ECO:0007669"/>
    <property type="project" value="InterPro"/>
</dbReference>
<dbReference type="PRINTS" id="PR00756">
    <property type="entry name" value="ALADIPTASE"/>
</dbReference>
<dbReference type="InterPro" id="IPR050344">
    <property type="entry name" value="Peptidase_M1_aminopeptidases"/>
</dbReference>
<evidence type="ECO:0000256" key="15">
    <source>
        <dbReference type="ARBA" id="ARBA00022723"/>
    </source>
</evidence>
<keyword evidence="11" id="KW-1003">Cell membrane</keyword>
<evidence type="ECO:0000256" key="8">
    <source>
        <dbReference type="ARBA" id="ARBA00012567"/>
    </source>
</evidence>
<dbReference type="GO" id="GO:0042277">
    <property type="term" value="F:peptide binding"/>
    <property type="evidence" value="ECO:0007669"/>
    <property type="project" value="TreeGrafter"/>
</dbReference>
<dbReference type="GO" id="GO:0043171">
    <property type="term" value="P:peptide catabolic process"/>
    <property type="evidence" value="ECO:0007669"/>
    <property type="project" value="TreeGrafter"/>
</dbReference>
<keyword evidence="13" id="KW-0645">Protease</keyword>
<dbReference type="Gene3D" id="1.25.50.20">
    <property type="match status" value="3"/>
</dbReference>
<feature type="domain" description="Aminopeptidase N-like N-terminal" evidence="33">
    <location>
        <begin position="51"/>
        <end position="237"/>
    </location>
</feature>
<gene>
    <name evidence="35" type="primary">LOC108632518</name>
</gene>
<evidence type="ECO:0000256" key="11">
    <source>
        <dbReference type="ARBA" id="ARBA00022475"/>
    </source>
</evidence>
<evidence type="ECO:0000256" key="30">
    <source>
        <dbReference type="SAM" id="SignalP"/>
    </source>
</evidence>
<feature type="chain" id="PRO_5042554936" description="Aminopeptidase N" evidence="30">
    <location>
        <begin position="24"/>
        <end position="2636"/>
    </location>
</feature>
<dbReference type="InterPro" id="IPR024571">
    <property type="entry name" value="ERAP1-like_C_dom"/>
</dbReference>
<evidence type="ECO:0000256" key="13">
    <source>
        <dbReference type="ARBA" id="ARBA00022670"/>
    </source>
</evidence>
<dbReference type="EC" id="3.4.11.2" evidence="7"/>
<dbReference type="InterPro" id="IPR001930">
    <property type="entry name" value="Peptidase_M1"/>
</dbReference>
<dbReference type="GO" id="GO:0070006">
    <property type="term" value="F:metalloaminopeptidase activity"/>
    <property type="evidence" value="ECO:0007669"/>
    <property type="project" value="TreeGrafter"/>
</dbReference>
<keyword evidence="17" id="KW-0378">Hydrolase</keyword>
<evidence type="ECO:0000256" key="2">
    <source>
        <dbReference type="ARBA" id="ARBA00001703"/>
    </source>
</evidence>
<dbReference type="FunFam" id="1.25.50.20:FF:000001">
    <property type="entry name" value="Aminopeptidase"/>
    <property type="match status" value="2"/>
</dbReference>
<comment type="catalytic activity">
    <reaction evidence="1">
        <text>Release of an N-terminal amino acid, Xaa-|-Yaa- from a peptide, amide or arylamide. Xaa is preferably Ala, but may be most amino acids including Pro (slow action). When a terminal hydrophobic residue is followed by a prolyl residue, the two may be released as an intact Xaa-Pro dipeptide.</text>
        <dbReference type="EC" id="3.4.11.2"/>
    </reaction>
</comment>
<comment type="cofactor">
    <cofactor evidence="28">
        <name>Zn(2+)</name>
        <dbReference type="ChEBI" id="CHEBI:29105"/>
    </cofactor>
    <text evidence="28">Binds 1 zinc ion per subunit.</text>
</comment>
<feature type="binding site" evidence="28">
    <location>
        <position position="343"/>
    </location>
    <ligand>
        <name>Zn(2+)</name>
        <dbReference type="ChEBI" id="CHEBI:29105"/>
        <note>catalytic</note>
    </ligand>
</feature>
<keyword evidence="23" id="KW-0472">Membrane</keyword>
<evidence type="ECO:0000256" key="18">
    <source>
        <dbReference type="ARBA" id="ARBA00022833"/>
    </source>
</evidence>
<keyword evidence="15 28" id="KW-0479">Metal-binding</keyword>